<evidence type="ECO:0000259" key="9">
    <source>
        <dbReference type="Pfam" id="PF18052"/>
    </source>
</evidence>
<feature type="domain" description="Disease resistance R13L4/SHOC-2-like LRR" evidence="11">
    <location>
        <begin position="674"/>
        <end position="844"/>
    </location>
</feature>
<protein>
    <recommendedName>
        <fullName evidence="14">NB-ARC domain-containing protein</fullName>
    </recommendedName>
</protein>
<keyword evidence="4" id="KW-0547">Nucleotide-binding</keyword>
<evidence type="ECO:0000259" key="8">
    <source>
        <dbReference type="Pfam" id="PF00931"/>
    </source>
</evidence>
<evidence type="ECO:0000259" key="11">
    <source>
        <dbReference type="Pfam" id="PF23598"/>
    </source>
</evidence>
<organism evidence="12 13">
    <name type="scientific">Paspalum notatum var. saurae</name>
    <dbReference type="NCBI Taxonomy" id="547442"/>
    <lineage>
        <taxon>Eukaryota</taxon>
        <taxon>Viridiplantae</taxon>
        <taxon>Streptophyta</taxon>
        <taxon>Embryophyta</taxon>
        <taxon>Tracheophyta</taxon>
        <taxon>Spermatophyta</taxon>
        <taxon>Magnoliopsida</taxon>
        <taxon>Liliopsida</taxon>
        <taxon>Poales</taxon>
        <taxon>Poaceae</taxon>
        <taxon>PACMAD clade</taxon>
        <taxon>Panicoideae</taxon>
        <taxon>Andropogonodae</taxon>
        <taxon>Paspaleae</taxon>
        <taxon>Paspalinae</taxon>
        <taxon>Paspalum</taxon>
    </lineage>
</organism>
<dbReference type="Pfam" id="PF18052">
    <property type="entry name" value="Rx_N"/>
    <property type="match status" value="1"/>
</dbReference>
<keyword evidence="2" id="KW-0433">Leucine-rich repeat</keyword>
<dbReference type="Gene3D" id="1.10.8.430">
    <property type="entry name" value="Helical domain of apoptotic protease-activating factors"/>
    <property type="match status" value="1"/>
</dbReference>
<dbReference type="InterPro" id="IPR042197">
    <property type="entry name" value="Apaf_helical"/>
</dbReference>
<dbReference type="PANTHER" id="PTHR23155">
    <property type="entry name" value="DISEASE RESISTANCE PROTEIN RP"/>
    <property type="match status" value="1"/>
</dbReference>
<dbReference type="InterPro" id="IPR041118">
    <property type="entry name" value="Rx_N"/>
</dbReference>
<feature type="domain" description="NB-ARC" evidence="8">
    <location>
        <begin position="168"/>
        <end position="337"/>
    </location>
</feature>
<feature type="domain" description="Disease resistance R13L4/SHOC-2-like LRR" evidence="11">
    <location>
        <begin position="552"/>
        <end position="671"/>
    </location>
</feature>
<evidence type="ECO:0000259" key="10">
    <source>
        <dbReference type="Pfam" id="PF23559"/>
    </source>
</evidence>
<feature type="domain" description="Disease resistance N-terminal" evidence="9">
    <location>
        <begin position="24"/>
        <end position="100"/>
    </location>
</feature>
<evidence type="ECO:0000313" key="13">
    <source>
        <dbReference type="Proteomes" id="UP001341281"/>
    </source>
</evidence>
<keyword evidence="13" id="KW-1185">Reference proteome</keyword>
<reference evidence="12 13" key="1">
    <citation type="submission" date="2024-02" db="EMBL/GenBank/DDBJ databases">
        <title>High-quality chromosome-scale genome assembly of Pensacola bahiagrass (Paspalum notatum Flugge var. saurae).</title>
        <authorList>
            <person name="Vega J.M."/>
            <person name="Podio M."/>
            <person name="Orjuela J."/>
            <person name="Siena L.A."/>
            <person name="Pessino S.C."/>
            <person name="Combes M.C."/>
            <person name="Mariac C."/>
            <person name="Albertini E."/>
            <person name="Pupilli F."/>
            <person name="Ortiz J.P.A."/>
            <person name="Leblanc O."/>
        </authorList>
    </citation>
    <scope>NUCLEOTIDE SEQUENCE [LARGE SCALE GENOMIC DNA]</scope>
    <source>
        <strain evidence="12">R1</strain>
        <tissue evidence="12">Leaf</tissue>
    </source>
</reference>
<evidence type="ECO:0000256" key="1">
    <source>
        <dbReference type="ARBA" id="ARBA00008894"/>
    </source>
</evidence>
<comment type="similarity">
    <text evidence="1">Belongs to the disease resistance NB-LRR family.</text>
</comment>
<dbReference type="InterPro" id="IPR002182">
    <property type="entry name" value="NB-ARC"/>
</dbReference>
<dbReference type="Gene3D" id="1.10.10.10">
    <property type="entry name" value="Winged helix-like DNA-binding domain superfamily/Winged helix DNA-binding domain"/>
    <property type="match status" value="1"/>
</dbReference>
<dbReference type="SUPFAM" id="SSF52058">
    <property type="entry name" value="L domain-like"/>
    <property type="match status" value="1"/>
</dbReference>
<feature type="compositionally biased region" description="Basic and acidic residues" evidence="7">
    <location>
        <begin position="1"/>
        <end position="17"/>
    </location>
</feature>
<dbReference type="InterPro" id="IPR044974">
    <property type="entry name" value="Disease_R_plants"/>
</dbReference>
<dbReference type="Gene3D" id="1.20.5.4130">
    <property type="match status" value="1"/>
</dbReference>
<dbReference type="Pfam" id="PF23559">
    <property type="entry name" value="WHD_DRP"/>
    <property type="match status" value="1"/>
</dbReference>
<feature type="domain" description="Disease resistance protein winged helix" evidence="10">
    <location>
        <begin position="429"/>
        <end position="501"/>
    </location>
</feature>
<dbReference type="SUPFAM" id="SSF52047">
    <property type="entry name" value="RNI-like"/>
    <property type="match status" value="1"/>
</dbReference>
<dbReference type="GO" id="GO:0098542">
    <property type="term" value="P:defense response to other organism"/>
    <property type="evidence" value="ECO:0007669"/>
    <property type="project" value="TreeGrafter"/>
</dbReference>
<evidence type="ECO:0000313" key="12">
    <source>
        <dbReference type="EMBL" id="WVZ50574.1"/>
    </source>
</evidence>
<evidence type="ECO:0000256" key="7">
    <source>
        <dbReference type="SAM" id="MobiDB-lite"/>
    </source>
</evidence>
<sequence>MRRGLHWVETERSEKMEPPNSSSLGAIGSLLRKLDELLCTEDRAQGLIGGLRKISTNLEKLSEVNDPPLTVKYWMDDARELSYDMEACVDQFVHASQPEAVSAKVAWILAWIREILGFTARVKEVNERCDRFNLVNRYIHNSSPKKVVVNHQLQTMHEEPVDPIGMEDPTNKLLEWLKPKGHGEDDLSLKVVSVLGDEGVGKSTLLKRIWRASEGTFDCRAFVQTAKRTDVRMILRSLLSQVRPKQAPKASKVPKLIDELREVLQYKRYFIVIDGLWDVSLWHIVRRALRGGNHRIVVTTAVENVAQACCRCDPDNIVNVRRLGDDLSKKLFVDTVFGFEKGCPPQFNDVTNEIIRKCGGLPLAIICTSRLAASPHGTEQEQQLHYVNSSLPNNLGTHSSYMEILDKVLKLCFSSLPLRLKTCLLYLSVYPETYLFLKEDLVNQWIAEDFICTPEGKDIVHVAGCYFDELLNLGLIQRMDIINTNKKGLLSYTVHPAVLNFISCKSMEDNFITIIDYSQSTAVLTQKVRRLSLQFGSAAYAATPETVELSRVRSLAFMGLLSCMPLIAEFKLVRVVILNVFIEDGETKFSLSEISKLLQLRYLQVRCNVAVELPKEMQCLKHLETLEINARVEYAPSDIIHVSSLLHVRLGGKTTNPTLGPIASVKAVSSVGSSSVPSPLVYLRRFQLLPPICIFQRLPKWIRHLHKLYNLEIMIRRLWPKDIDALAELPLLTHLSLYVRVPTAPKIIFSRGMFSSLEYFKFVSGVLLLGFQKETMPKLRRLKLGFNAHKGKTYANMLAGIEHLLNLQIITASIGAAPDADESDRRAAEFALKDAIKTHPCHRTFKEAKRVDRVDEEFDFGMMPARTLAHTRCNVAVELPKEMQCLKHLETLEINARVEYAPSDIIHVSSLLHVRLGGKTTNPTLGPIASVKAVSSVGSSSVPSPLVYLRRFQLLPPICIFQRLPKWIRHLHKLYNLEIMIRRLWPKDIDALAELPLLTHLSLYVRVPTAPKIIFSRGMFSSLDGVLLLGFQKETMPKLRRLKLGFNAHKGKTYANMLAGIEHLLNLQIITASIGAAPDADESDRRAAEFALKDAIKTHPCHRTFKEAKRVDRVDEEFDSGMMPARTLAHT</sequence>
<keyword evidence="5" id="KW-0611">Plant defense</keyword>
<dbReference type="InterPro" id="IPR058922">
    <property type="entry name" value="WHD_DRP"/>
</dbReference>
<dbReference type="AlphaFoldDB" id="A0AAQ3PK03"/>
<dbReference type="Proteomes" id="UP001341281">
    <property type="component" value="Chromosome 01"/>
</dbReference>
<keyword evidence="6" id="KW-0175">Coiled coil</keyword>
<evidence type="ECO:0008006" key="14">
    <source>
        <dbReference type="Google" id="ProtNLM"/>
    </source>
</evidence>
<evidence type="ECO:0000256" key="5">
    <source>
        <dbReference type="ARBA" id="ARBA00022821"/>
    </source>
</evidence>
<evidence type="ECO:0000256" key="6">
    <source>
        <dbReference type="ARBA" id="ARBA00023054"/>
    </source>
</evidence>
<dbReference type="PRINTS" id="PR00364">
    <property type="entry name" value="DISEASERSIST"/>
</dbReference>
<keyword evidence="3" id="KW-0677">Repeat</keyword>
<dbReference type="InterPro" id="IPR027417">
    <property type="entry name" value="P-loop_NTPase"/>
</dbReference>
<feature type="non-terminal residue" evidence="12">
    <location>
        <position position="1131"/>
    </location>
</feature>
<evidence type="ECO:0000256" key="3">
    <source>
        <dbReference type="ARBA" id="ARBA00022737"/>
    </source>
</evidence>
<dbReference type="Pfam" id="PF00931">
    <property type="entry name" value="NB-ARC"/>
    <property type="match status" value="1"/>
</dbReference>
<evidence type="ECO:0000256" key="2">
    <source>
        <dbReference type="ARBA" id="ARBA00022614"/>
    </source>
</evidence>
<dbReference type="InterPro" id="IPR032675">
    <property type="entry name" value="LRR_dom_sf"/>
</dbReference>
<feature type="domain" description="Disease resistance R13L4/SHOC-2-like LRR" evidence="11">
    <location>
        <begin position="940"/>
        <end position="1104"/>
    </location>
</feature>
<dbReference type="SUPFAM" id="SSF52540">
    <property type="entry name" value="P-loop containing nucleoside triphosphate hydrolases"/>
    <property type="match status" value="1"/>
</dbReference>
<dbReference type="PANTHER" id="PTHR23155:SF1087">
    <property type="entry name" value="OS11G0462900 PROTEIN"/>
    <property type="match status" value="1"/>
</dbReference>
<gene>
    <name evidence="12" type="ORF">U9M48_001816</name>
</gene>
<dbReference type="Pfam" id="PF23598">
    <property type="entry name" value="LRR_14"/>
    <property type="match status" value="3"/>
</dbReference>
<dbReference type="InterPro" id="IPR055414">
    <property type="entry name" value="LRR_R13L4/SHOC2-like"/>
</dbReference>
<proteinExistence type="inferred from homology"/>
<dbReference type="GO" id="GO:0043531">
    <property type="term" value="F:ADP binding"/>
    <property type="evidence" value="ECO:0007669"/>
    <property type="project" value="InterPro"/>
</dbReference>
<dbReference type="Gene3D" id="3.40.50.300">
    <property type="entry name" value="P-loop containing nucleotide triphosphate hydrolases"/>
    <property type="match status" value="1"/>
</dbReference>
<dbReference type="Gene3D" id="3.80.10.10">
    <property type="entry name" value="Ribonuclease Inhibitor"/>
    <property type="match status" value="2"/>
</dbReference>
<dbReference type="InterPro" id="IPR036388">
    <property type="entry name" value="WH-like_DNA-bd_sf"/>
</dbReference>
<name>A0AAQ3PK03_PASNO</name>
<accession>A0AAQ3PK03</accession>
<feature type="region of interest" description="Disordered" evidence="7">
    <location>
        <begin position="1"/>
        <end position="21"/>
    </location>
</feature>
<dbReference type="EMBL" id="CP144745">
    <property type="protein sequence ID" value="WVZ50574.1"/>
    <property type="molecule type" value="Genomic_DNA"/>
</dbReference>
<evidence type="ECO:0000256" key="4">
    <source>
        <dbReference type="ARBA" id="ARBA00022741"/>
    </source>
</evidence>